<organism evidence="7 8">
    <name type="scientific">Methylorubrum aminovorans</name>
    <dbReference type="NCBI Taxonomy" id="269069"/>
    <lineage>
        <taxon>Bacteria</taxon>
        <taxon>Pseudomonadati</taxon>
        <taxon>Pseudomonadota</taxon>
        <taxon>Alphaproteobacteria</taxon>
        <taxon>Hyphomicrobiales</taxon>
        <taxon>Methylobacteriaceae</taxon>
        <taxon>Methylorubrum</taxon>
    </lineage>
</organism>
<dbReference type="InterPro" id="IPR051810">
    <property type="entry name" value="Precorrin_MeTrfase"/>
</dbReference>
<dbReference type="RefSeq" id="WP_238225537.1">
    <property type="nucleotide sequence ID" value="NZ_BAAADH010000007.1"/>
</dbReference>
<dbReference type="InterPro" id="IPR014776">
    <property type="entry name" value="4pyrrole_Mease_sub2"/>
</dbReference>
<dbReference type="InterPro" id="IPR000878">
    <property type="entry name" value="4pyrrol_Mease"/>
</dbReference>
<evidence type="ECO:0000256" key="3">
    <source>
        <dbReference type="ARBA" id="ARBA00022603"/>
    </source>
</evidence>
<protein>
    <submittedName>
        <fullName evidence="7">Precorrin-3B C(17)-methyltransferase</fullName>
    </submittedName>
</protein>
<keyword evidence="8" id="KW-1185">Reference proteome</keyword>
<dbReference type="Proteomes" id="UP001055039">
    <property type="component" value="Unassembled WGS sequence"/>
</dbReference>
<evidence type="ECO:0000313" key="7">
    <source>
        <dbReference type="EMBL" id="GJE66000.1"/>
    </source>
</evidence>
<dbReference type="InterPro" id="IPR035996">
    <property type="entry name" value="4pyrrol_Methylase_sf"/>
</dbReference>
<comment type="pathway">
    <text evidence="1">Cofactor biosynthesis; adenosylcobalamin biosynthesis.</text>
</comment>
<name>A0ABQ4UIR0_9HYPH</name>
<keyword evidence="4" id="KW-0808">Transferase</keyword>
<gene>
    <name evidence="7" type="primary">cobJ</name>
    <name evidence="7" type="ORF">LNAOJCKE_3214</name>
</gene>
<dbReference type="NCBIfam" id="TIGR01466">
    <property type="entry name" value="cobJ_cbiH"/>
    <property type="match status" value="1"/>
</dbReference>
<dbReference type="PANTHER" id="PTHR47036">
    <property type="entry name" value="COBALT-FACTOR III C(17)-METHYLTRANSFERASE-RELATED"/>
    <property type="match status" value="1"/>
</dbReference>
<dbReference type="CDD" id="cd11646">
    <property type="entry name" value="Precorrin_3B_C17_MT"/>
    <property type="match status" value="1"/>
</dbReference>
<dbReference type="InterPro" id="IPR014777">
    <property type="entry name" value="4pyrrole_Mease_sub1"/>
</dbReference>
<proteinExistence type="predicted"/>
<feature type="domain" description="Tetrapyrrole methylase" evidence="6">
    <location>
        <begin position="15"/>
        <end position="223"/>
    </location>
</feature>
<evidence type="ECO:0000313" key="8">
    <source>
        <dbReference type="Proteomes" id="UP001055039"/>
    </source>
</evidence>
<dbReference type="InterPro" id="IPR006363">
    <property type="entry name" value="Cbl_synth_CobJ/CibH_dom"/>
</dbReference>
<evidence type="ECO:0000259" key="6">
    <source>
        <dbReference type="Pfam" id="PF00590"/>
    </source>
</evidence>
<dbReference type="PANTHER" id="PTHR47036:SF1">
    <property type="entry name" value="COBALT-FACTOR III C(17)-METHYLTRANSFERASE-RELATED"/>
    <property type="match status" value="1"/>
</dbReference>
<evidence type="ECO:0000256" key="5">
    <source>
        <dbReference type="ARBA" id="ARBA00022691"/>
    </source>
</evidence>
<keyword evidence="5" id="KW-0949">S-adenosyl-L-methionine</keyword>
<dbReference type="Gene3D" id="3.30.950.10">
    <property type="entry name" value="Methyltransferase, Cobalt-precorrin-4 Transmethylase, Domain 2"/>
    <property type="match status" value="1"/>
</dbReference>
<dbReference type="SUPFAM" id="SSF53790">
    <property type="entry name" value="Tetrapyrrole methylase"/>
    <property type="match status" value="1"/>
</dbReference>
<dbReference type="EMBL" id="BPRC01000011">
    <property type="protein sequence ID" value="GJE66000.1"/>
    <property type="molecule type" value="Genomic_DNA"/>
</dbReference>
<keyword evidence="3" id="KW-0489">Methyltransferase</keyword>
<keyword evidence="2" id="KW-0169">Cobalamin biosynthesis</keyword>
<reference evidence="7" key="1">
    <citation type="journal article" date="2021" name="Front. Microbiol.">
        <title>Comprehensive Comparative Genomics and Phenotyping of Methylobacterium Species.</title>
        <authorList>
            <person name="Alessa O."/>
            <person name="Ogura Y."/>
            <person name="Fujitani Y."/>
            <person name="Takami H."/>
            <person name="Hayashi T."/>
            <person name="Sahin N."/>
            <person name="Tani A."/>
        </authorList>
    </citation>
    <scope>NUCLEOTIDE SEQUENCE</scope>
    <source>
        <strain evidence="7">NBRC 15686</strain>
    </source>
</reference>
<accession>A0ABQ4UIR0</accession>
<evidence type="ECO:0000256" key="4">
    <source>
        <dbReference type="ARBA" id="ARBA00022679"/>
    </source>
</evidence>
<sequence length="261" mass="27676">MSAPERVEARGKGSVTIIGLGPGDPRLLTESARAALDRAQDLIGYIPYVARVPERAGLTRHASDNRVEVDRARHALELAMSGRHVAVVSGGDPGVFAMAAAVFEAVESGPAEWRDLEIRVEPGITAMLAAAARLGAPLGGDFCAISLSDNLKPWEVVTARLEAVLRAGLSVALYNPISSARPWQLGRALALAAEILPPATPVIFARAVTRPDEALRVLTLDEARTAPADMATMVIIGAPTTRLIEREGRLPFVYTPRSVPA</sequence>
<dbReference type="Gene3D" id="3.40.1010.10">
    <property type="entry name" value="Cobalt-precorrin-4 Transmethylase, Domain 1"/>
    <property type="match status" value="1"/>
</dbReference>
<comment type="caution">
    <text evidence="7">The sequence shown here is derived from an EMBL/GenBank/DDBJ whole genome shotgun (WGS) entry which is preliminary data.</text>
</comment>
<dbReference type="Pfam" id="PF00590">
    <property type="entry name" value="TP_methylase"/>
    <property type="match status" value="1"/>
</dbReference>
<evidence type="ECO:0000256" key="1">
    <source>
        <dbReference type="ARBA" id="ARBA00004953"/>
    </source>
</evidence>
<evidence type="ECO:0000256" key="2">
    <source>
        <dbReference type="ARBA" id="ARBA00022573"/>
    </source>
</evidence>
<reference evidence="7" key="2">
    <citation type="submission" date="2021-08" db="EMBL/GenBank/DDBJ databases">
        <authorList>
            <person name="Tani A."/>
            <person name="Ola A."/>
            <person name="Ogura Y."/>
            <person name="Katsura K."/>
            <person name="Hayashi T."/>
        </authorList>
    </citation>
    <scope>NUCLEOTIDE SEQUENCE</scope>
    <source>
        <strain evidence="7">NBRC 15686</strain>
    </source>
</reference>